<keyword evidence="1 2" id="KW-0732">Signal</keyword>
<dbReference type="EMBL" id="JAIVFQ010000114">
    <property type="protein sequence ID" value="MCC5604209.1"/>
    <property type="molecule type" value="Genomic_DNA"/>
</dbReference>
<dbReference type="SUPFAM" id="SSF53850">
    <property type="entry name" value="Periplasmic binding protein-like II"/>
    <property type="match status" value="1"/>
</dbReference>
<dbReference type="InterPro" id="IPR039424">
    <property type="entry name" value="SBP_5"/>
</dbReference>
<sequence>MRHVKMFLAAAGVAASFASGIALAQKSGGTLRIAHRDNPPSASIHEEATISTNIAFMPVFNNLVVFDHQEKINSVDKLQAELATTWSWNADKTQLTFKLRDGVKWHDGKPFTSADVACTFDALTGKAKGSTAMRKNPRQVWYKNLKETRVNGPLEVTFVLEHPQPSFIAMLASGYTPIYACHVSAADNRTKPIGTGPFKFVEFKRNESIKLVKNPDYWRKGRPYLDAIEWTIVPNRSTRILAFVAGHADMTFDSDVTFPMLKDVQTQVPKAVCEARPTNVSANLIINNQAPPFDNADIRKAMMLALDRNAFSKILSEGHDLVGAAMLPPPAGVWGMPAEDLAKLPGYGDDREKNLAAARAIMTKLGYSADKTLKIKVATRNIAVYRDPAVILIDQLKQIFIEGELDPVDTPVWFPKVLKKDYQVGLNLTGGGVDDPDVQFYENYSCGSERNYTGYCNKEVDAMIDAQSRELDVEKRKRLVWAVERKLADDVARPIISWGVSNTCMYPHLKGLVLQHNAIYNGWRFDDVWLDK</sequence>
<dbReference type="PIRSF" id="PIRSF002741">
    <property type="entry name" value="MppA"/>
    <property type="match status" value="1"/>
</dbReference>
<evidence type="ECO:0000256" key="1">
    <source>
        <dbReference type="ARBA" id="ARBA00022729"/>
    </source>
</evidence>
<organism evidence="4 5">
    <name type="scientific">Nostoc favosum CHAB5714</name>
    <dbReference type="NCBI Taxonomy" id="2780399"/>
    <lineage>
        <taxon>Bacteria</taxon>
        <taxon>Bacillati</taxon>
        <taxon>Cyanobacteriota</taxon>
        <taxon>Cyanophyceae</taxon>
        <taxon>Nostocales</taxon>
        <taxon>Nostocaceae</taxon>
        <taxon>Nostoc</taxon>
        <taxon>Nostoc favosum</taxon>
    </lineage>
</organism>
<dbReference type="PANTHER" id="PTHR30290:SF38">
    <property type="entry name" value="D,D-DIPEPTIDE-BINDING PERIPLASMIC PROTEIN DDPA-RELATED"/>
    <property type="match status" value="1"/>
</dbReference>
<dbReference type="Gene3D" id="3.40.190.10">
    <property type="entry name" value="Periplasmic binding protein-like II"/>
    <property type="match status" value="1"/>
</dbReference>
<feature type="signal peptide" evidence="2">
    <location>
        <begin position="1"/>
        <end position="24"/>
    </location>
</feature>
<comment type="caution">
    <text evidence="4">The sequence shown here is derived from an EMBL/GenBank/DDBJ whole genome shotgun (WGS) entry which is preliminary data.</text>
</comment>
<protein>
    <submittedName>
        <fullName evidence="4">ABC transporter substrate-binding protein</fullName>
    </submittedName>
</protein>
<evidence type="ECO:0000256" key="2">
    <source>
        <dbReference type="SAM" id="SignalP"/>
    </source>
</evidence>
<feature type="domain" description="Solute-binding protein family 5" evidence="3">
    <location>
        <begin position="78"/>
        <end position="448"/>
    </location>
</feature>
<gene>
    <name evidence="4" type="ORF">LC586_34850</name>
</gene>
<evidence type="ECO:0000259" key="3">
    <source>
        <dbReference type="Pfam" id="PF00496"/>
    </source>
</evidence>
<evidence type="ECO:0000313" key="5">
    <source>
        <dbReference type="Proteomes" id="UP001199525"/>
    </source>
</evidence>
<keyword evidence="5" id="KW-1185">Reference proteome</keyword>
<evidence type="ECO:0000313" key="4">
    <source>
        <dbReference type="EMBL" id="MCC5604209.1"/>
    </source>
</evidence>
<proteinExistence type="predicted"/>
<dbReference type="PANTHER" id="PTHR30290">
    <property type="entry name" value="PERIPLASMIC BINDING COMPONENT OF ABC TRANSPORTER"/>
    <property type="match status" value="1"/>
</dbReference>
<feature type="chain" id="PRO_5045325394" evidence="2">
    <location>
        <begin position="25"/>
        <end position="532"/>
    </location>
</feature>
<reference evidence="4 5" key="1">
    <citation type="journal article" date="2021" name="Microorganisms">
        <title>Genome Evolution of Filamentous Cyanobacterium Nostoc Species: From Facultative Symbiosis to Free Living.</title>
        <authorList>
            <person name="Huo D."/>
            <person name="Li H."/>
            <person name="Cai F."/>
            <person name="Guo X."/>
            <person name="Qiao Z."/>
            <person name="Wang W."/>
            <person name="Yu G."/>
            <person name="Li R."/>
        </authorList>
    </citation>
    <scope>NUCLEOTIDE SEQUENCE [LARGE SCALE GENOMIC DNA]</scope>
    <source>
        <strain evidence="4 5">CHAB 5714</strain>
    </source>
</reference>
<name>A0ABS8IJ49_9NOSO</name>
<dbReference type="InterPro" id="IPR000914">
    <property type="entry name" value="SBP_5_dom"/>
</dbReference>
<dbReference type="Proteomes" id="UP001199525">
    <property type="component" value="Unassembled WGS sequence"/>
</dbReference>
<dbReference type="InterPro" id="IPR030678">
    <property type="entry name" value="Peptide/Ni-bd"/>
</dbReference>
<dbReference type="Pfam" id="PF00496">
    <property type="entry name" value="SBP_bac_5"/>
    <property type="match status" value="1"/>
</dbReference>
<accession>A0ABS8IJ49</accession>
<dbReference type="Gene3D" id="3.10.105.10">
    <property type="entry name" value="Dipeptide-binding Protein, Domain 3"/>
    <property type="match status" value="1"/>
</dbReference>